<dbReference type="OrthoDB" id="1667587at2759"/>
<dbReference type="InterPro" id="IPR036322">
    <property type="entry name" value="WD40_repeat_dom_sf"/>
</dbReference>
<dbReference type="SUPFAM" id="SSF50978">
    <property type="entry name" value="WD40 repeat-like"/>
    <property type="match status" value="1"/>
</dbReference>
<name>A0A4C1WJD2_EUMVA</name>
<dbReference type="GO" id="GO:0006914">
    <property type="term" value="P:autophagy"/>
    <property type="evidence" value="ECO:0007669"/>
    <property type="project" value="UniProtKB-KW"/>
</dbReference>
<organism evidence="5 6">
    <name type="scientific">Eumeta variegata</name>
    <name type="common">Bagworm moth</name>
    <name type="synonym">Eumeta japonica</name>
    <dbReference type="NCBI Taxonomy" id="151549"/>
    <lineage>
        <taxon>Eukaryota</taxon>
        <taxon>Metazoa</taxon>
        <taxon>Ecdysozoa</taxon>
        <taxon>Arthropoda</taxon>
        <taxon>Hexapoda</taxon>
        <taxon>Insecta</taxon>
        <taxon>Pterygota</taxon>
        <taxon>Neoptera</taxon>
        <taxon>Endopterygota</taxon>
        <taxon>Lepidoptera</taxon>
        <taxon>Glossata</taxon>
        <taxon>Ditrysia</taxon>
        <taxon>Tineoidea</taxon>
        <taxon>Psychidae</taxon>
        <taxon>Oiketicinae</taxon>
        <taxon>Eumeta</taxon>
    </lineage>
</organism>
<dbReference type="GO" id="GO:0005737">
    <property type="term" value="C:cytoplasm"/>
    <property type="evidence" value="ECO:0007669"/>
    <property type="project" value="UniProtKB-ARBA"/>
</dbReference>
<evidence type="ECO:0000313" key="6">
    <source>
        <dbReference type="Proteomes" id="UP000299102"/>
    </source>
</evidence>
<dbReference type="Gene3D" id="2.130.10.10">
    <property type="entry name" value="YVTN repeat-like/Quinoprotein amine dehydrogenase"/>
    <property type="match status" value="1"/>
</dbReference>
<keyword evidence="6" id="KW-1185">Reference proteome</keyword>
<evidence type="ECO:0000256" key="1">
    <source>
        <dbReference type="ARBA" id="ARBA00022574"/>
    </source>
</evidence>
<dbReference type="AlphaFoldDB" id="A0A4C1WJD2"/>
<keyword evidence="1" id="KW-0853">WD repeat</keyword>
<dbReference type="Pfam" id="PF21032">
    <property type="entry name" value="PROPPIN"/>
    <property type="match status" value="1"/>
</dbReference>
<evidence type="ECO:0000256" key="3">
    <source>
        <dbReference type="ARBA" id="ARBA00023006"/>
    </source>
</evidence>
<comment type="caution">
    <text evidence="5">The sequence shown here is derived from an EMBL/GenBank/DDBJ whole genome shotgun (WGS) entry which is preliminary data.</text>
</comment>
<keyword evidence="2" id="KW-0677">Repeat</keyword>
<gene>
    <name evidence="5" type="primary">wdr45</name>
    <name evidence="5" type="ORF">EVAR_88103_1</name>
</gene>
<dbReference type="InterPro" id="IPR001680">
    <property type="entry name" value="WD40_rpt"/>
</dbReference>
<dbReference type="SMART" id="SM00320">
    <property type="entry name" value="WD40"/>
    <property type="match status" value="3"/>
</dbReference>
<dbReference type="InterPro" id="IPR015943">
    <property type="entry name" value="WD40/YVTN_repeat-like_dom_sf"/>
</dbReference>
<proteinExistence type="inferred from homology"/>
<dbReference type="PANTHER" id="PTHR11227">
    <property type="entry name" value="WD-REPEAT PROTEIN INTERACTING WITH PHOSPHOINOSIDES WIPI -RELATED"/>
    <property type="match status" value="1"/>
</dbReference>
<comment type="similarity">
    <text evidence="4">Belongs to the WD repeat PROPPIN family.</text>
</comment>
<evidence type="ECO:0000313" key="5">
    <source>
        <dbReference type="EMBL" id="GBP50267.1"/>
    </source>
</evidence>
<dbReference type="EMBL" id="BGZK01000561">
    <property type="protein sequence ID" value="GBP50267.1"/>
    <property type="molecule type" value="Genomic_DNA"/>
</dbReference>
<accession>A0A4C1WJD2</accession>
<protein>
    <submittedName>
        <fullName evidence="5">WD repeat domain phosphoinositide-interacting protein 4</fullName>
    </submittedName>
</protein>
<reference evidence="5 6" key="1">
    <citation type="journal article" date="2019" name="Commun. Biol.">
        <title>The bagworm genome reveals a unique fibroin gene that provides high tensile strength.</title>
        <authorList>
            <person name="Kono N."/>
            <person name="Nakamura H."/>
            <person name="Ohtoshi R."/>
            <person name="Tomita M."/>
            <person name="Numata K."/>
            <person name="Arakawa K."/>
        </authorList>
    </citation>
    <scope>NUCLEOTIDE SEQUENCE [LARGE SCALE GENOMIC DNA]</scope>
</reference>
<evidence type="ECO:0000256" key="4">
    <source>
        <dbReference type="ARBA" id="ARBA00025740"/>
    </source>
</evidence>
<dbReference type="Proteomes" id="UP000299102">
    <property type="component" value="Unassembled WGS sequence"/>
</dbReference>
<dbReference type="InterPro" id="IPR048720">
    <property type="entry name" value="PROPPIN"/>
</dbReference>
<evidence type="ECO:0000256" key="2">
    <source>
        <dbReference type="ARBA" id="ARBA00022737"/>
    </source>
</evidence>
<keyword evidence="3" id="KW-0072">Autophagy</keyword>
<sequence>MARRRSSGITSLRFNQDQGCFTCCLTSGLRVYNVDPLVEKAHYSADELGEVSLCEMVHRSNWLLVVRTRRPHTMIVLDDEKRQLRAEVTFRSPILALHARRDKVAVVLSTSIQVLSLPGLQRVALIRTPAGARPLCAITAATTAPTHLLAAPAHRVGSLQLLDVTTASIRGTQSSSSPAVLACHRGALACISLSASGARLATASARGTLVRIWDTGARVMLNELRRGADHADVYCINFNPSATLVCCVSDKGTLHVWRGGRGGGAGTRIATAHAPPDTRAIAAFRDDTSAVGTYPIATQEAGNALMTPLGLQMSIGGDDHLLSGSSYVHFPHENAMKKYG</sequence>
<dbReference type="STRING" id="151549.A0A4C1WJD2"/>